<keyword evidence="7 9" id="KW-0906">Nuclear pore complex</keyword>
<dbReference type="EnsemblMetazoa" id="XM_022794868">
    <property type="protein sequence ID" value="XP_022650603"/>
    <property type="gene ID" value="LOC111245895"/>
</dbReference>
<comment type="function">
    <text evidence="9">Functions as a component of the nuclear pore complex (NPC).</text>
</comment>
<evidence type="ECO:0000256" key="9">
    <source>
        <dbReference type="RuleBase" id="RU365073"/>
    </source>
</evidence>
<dbReference type="GO" id="GO:0006606">
    <property type="term" value="P:protein import into nucleus"/>
    <property type="evidence" value="ECO:0007669"/>
    <property type="project" value="TreeGrafter"/>
</dbReference>
<dbReference type="GO" id="GO:0006406">
    <property type="term" value="P:mRNA export from nucleus"/>
    <property type="evidence" value="ECO:0007669"/>
    <property type="project" value="TreeGrafter"/>
</dbReference>
<name>A0A7M7JE82_VARDE</name>
<dbReference type="InterPro" id="IPR011502">
    <property type="entry name" value="Nucleoporin_Nup85"/>
</dbReference>
<dbReference type="GO" id="GO:0045893">
    <property type="term" value="P:positive regulation of DNA-templated transcription"/>
    <property type="evidence" value="ECO:0007669"/>
    <property type="project" value="TreeGrafter"/>
</dbReference>
<keyword evidence="4 9" id="KW-0509">mRNA transport</keyword>
<comment type="similarity">
    <text evidence="2 9">Belongs to the nucleoporin Nup85 family.</text>
</comment>
<proteinExistence type="inferred from homology"/>
<dbReference type="PANTHER" id="PTHR13373:SF21">
    <property type="entry name" value="NUCLEAR PORE COMPLEX PROTEIN NUP85"/>
    <property type="match status" value="1"/>
</dbReference>
<dbReference type="OMA" id="ELMEWLN"/>
<dbReference type="GO" id="GO:0017056">
    <property type="term" value="F:structural constituent of nuclear pore"/>
    <property type="evidence" value="ECO:0007669"/>
    <property type="project" value="TreeGrafter"/>
</dbReference>
<keyword evidence="9" id="KW-0472">Membrane</keyword>
<reference evidence="10" key="1">
    <citation type="submission" date="2021-01" db="UniProtKB">
        <authorList>
            <consortium name="EnsemblMetazoa"/>
        </authorList>
    </citation>
    <scope>IDENTIFICATION</scope>
</reference>
<keyword evidence="6 9" id="KW-0811">Translocation</keyword>
<keyword evidence="11" id="KW-1185">Reference proteome</keyword>
<dbReference type="RefSeq" id="XP_022650603.1">
    <property type="nucleotide sequence ID" value="XM_022794868.1"/>
</dbReference>
<protein>
    <recommendedName>
        <fullName evidence="9">Nuclear pore complex protein Nup85</fullName>
    </recommendedName>
</protein>
<accession>A0A7M7JE82</accession>
<dbReference type="GO" id="GO:0031965">
    <property type="term" value="C:nuclear membrane"/>
    <property type="evidence" value="ECO:0007669"/>
    <property type="project" value="UniProtKB-UniRule"/>
</dbReference>
<dbReference type="GeneID" id="111245895"/>
<dbReference type="GO" id="GO:0031080">
    <property type="term" value="C:nuclear pore outer ring"/>
    <property type="evidence" value="ECO:0007669"/>
    <property type="project" value="TreeGrafter"/>
</dbReference>
<keyword evidence="8 9" id="KW-0539">Nucleus</keyword>
<evidence type="ECO:0000256" key="7">
    <source>
        <dbReference type="ARBA" id="ARBA00023132"/>
    </source>
</evidence>
<evidence type="ECO:0000256" key="4">
    <source>
        <dbReference type="ARBA" id="ARBA00022816"/>
    </source>
</evidence>
<dbReference type="Proteomes" id="UP000594260">
    <property type="component" value="Unplaced"/>
</dbReference>
<comment type="subunit">
    <text evidence="9">Component of the nuclear pore complex (NPC).</text>
</comment>
<keyword evidence="3 9" id="KW-0813">Transport</keyword>
<sequence length="635" mass="71715">MKPMHRRHPESTTRLRKKMATQGAAPLVALAGALDVVVTSPNEGSERSRPIHTLSFVSSRIDGPLRMFIAHTAGVYIAFKTSLEEKGDKRQLISRFSKLYRSALAQLNESRASEGAPPHVFRAVESVWHLCEILILDPQPAPGVLIQQLQQWAAAWSSSPAGKRSPKAVPGDDGNDESFWDNFTTLVMLGQIEDACSMLRSHGSGDTEDFVLMTQILLSMPLFGQDVYMEFLTKWNEWQETVRQLVQGERFQDEPRFYSVCRLLYGSPQEFDRRKDLCDSWFQFVVTKAAYSQPLLKVADLAKLADEVLASKDFFSGDSLSQLVLSLLHGDLQAFTRLLANLDDLWWTGAHLVDLLREGGDLQSRNVPHVEALHEQLLRDYALCLLSQRPLWQTGLMYLHHCKPENRPMLIQAVISVHCSTQQKALKVAAVAENLGLPEATFAIYRMQSVKWLKKNKLDSALVWAIRSKNSPLVSRVAEMLLEDYLRSGTLICADQLRGLGQEMLVSERLMFLAKYAEFLRLRDECCNNAGPDNLEGAARAAELLLFLVNSEWSPRFFVVRLLEDAVQLLGDDNLVPQNIAYLQRLMACLQSTVKRRPGELKKDLLDKLNFACAKRTAQSLLYLMQIPNENIMQT</sequence>
<organism evidence="10 11">
    <name type="scientific">Varroa destructor</name>
    <name type="common">Honeybee mite</name>
    <dbReference type="NCBI Taxonomy" id="109461"/>
    <lineage>
        <taxon>Eukaryota</taxon>
        <taxon>Metazoa</taxon>
        <taxon>Ecdysozoa</taxon>
        <taxon>Arthropoda</taxon>
        <taxon>Chelicerata</taxon>
        <taxon>Arachnida</taxon>
        <taxon>Acari</taxon>
        <taxon>Parasitiformes</taxon>
        <taxon>Mesostigmata</taxon>
        <taxon>Gamasina</taxon>
        <taxon>Dermanyssoidea</taxon>
        <taxon>Varroidae</taxon>
        <taxon>Varroa</taxon>
    </lineage>
</organism>
<dbReference type="InParanoid" id="A0A7M7JE82"/>
<evidence type="ECO:0000256" key="5">
    <source>
        <dbReference type="ARBA" id="ARBA00022927"/>
    </source>
</evidence>
<dbReference type="OrthoDB" id="17644at2759"/>
<evidence type="ECO:0000256" key="1">
    <source>
        <dbReference type="ARBA" id="ARBA00004567"/>
    </source>
</evidence>
<evidence type="ECO:0000256" key="2">
    <source>
        <dbReference type="ARBA" id="ARBA00005573"/>
    </source>
</evidence>
<dbReference type="Pfam" id="PF07575">
    <property type="entry name" value="Nucleopor_Nup85"/>
    <property type="match status" value="1"/>
</dbReference>
<keyword evidence="5 9" id="KW-0653">Protein transport</keyword>
<dbReference type="KEGG" id="vde:111245895"/>
<dbReference type="FunCoup" id="A0A7M7JE82">
    <property type="interactions" value="1885"/>
</dbReference>
<evidence type="ECO:0000313" key="10">
    <source>
        <dbReference type="EnsemblMetazoa" id="XP_022650603"/>
    </source>
</evidence>
<dbReference type="CTD" id="37078"/>
<dbReference type="AlphaFoldDB" id="A0A7M7JE82"/>
<evidence type="ECO:0000256" key="6">
    <source>
        <dbReference type="ARBA" id="ARBA00023010"/>
    </source>
</evidence>
<evidence type="ECO:0000313" key="11">
    <source>
        <dbReference type="Proteomes" id="UP000594260"/>
    </source>
</evidence>
<evidence type="ECO:0000256" key="3">
    <source>
        <dbReference type="ARBA" id="ARBA00022448"/>
    </source>
</evidence>
<evidence type="ECO:0000256" key="8">
    <source>
        <dbReference type="ARBA" id="ARBA00023242"/>
    </source>
</evidence>
<dbReference type="PANTHER" id="PTHR13373">
    <property type="entry name" value="FROUNT PROTEIN-RELATED"/>
    <property type="match status" value="1"/>
</dbReference>
<comment type="subcellular location">
    <subcellularLocation>
        <location evidence="1 9">Nucleus</location>
        <location evidence="1 9">Nuclear pore complex</location>
    </subcellularLocation>
</comment>